<evidence type="ECO:0000256" key="1">
    <source>
        <dbReference type="SAM" id="SignalP"/>
    </source>
</evidence>
<feature type="chain" id="PRO_5001800124" evidence="1">
    <location>
        <begin position="18"/>
        <end position="786"/>
    </location>
</feature>
<sequence>MKIKFILVVALASYATAYSQVGINTDAPNATLDVVASAADITKTDGFIAPRLKGSELKLKDALYASNQTGAIVYITEALLPANTTTKTVNVTTVGYFYFDGAKWVAISGGSVGAQTDDWHITGNTGTAAGTNFLGTTDDVDLIFKRKNIHSGWINENLGATAFGVSALPTTSTGLNNSAFGISALSANTTGYSNAAFGNYSLAANTTGVNNSSFGAGSLLANSSGYENSGFGFNALRLNTTGVLNSGFGSSALSSNTTGESNTAVGTYSLLNNTNGDSNIGVGFSALHANTSGSFNTALGINALSANITANFNTAIGFRTMRTSSGEPGSNNVALGAYAYEGDGGATDYGLGSNNTVLGGYSGRFLTGSNNTFLGYRSGYSGVDEALSGSNNIIIGNSTYVPSATASNQLNIGNAIFGTGMSGSTGSPAGNIGIGKTAPTEKLEVAGAVRINSLPANGALNAIYTQSNGLASSAQNQTFTATRTVVADANGVLGSITGVPLTSEVDGVIGNEVLNATTNKGLVRVGAGTSGSPYTLGLTDGGTIGQTMIWNGTSWAPGAITASNGLTASAGNNIKLGGTLSDTTTTIATNNNTNALAISGLGTVAATDKLLALDASNRVKTVDISSQFDNLGIPRPAVFQLTTSGTYLSGVGAGGLQSIPMSEVTNKTGATGVTFTSGTNTVLLRPGLYQITFVYESTGTNDGTCSLSSYFVDFPNGSSGTNRIHSTAAHNTGGSQNHGGAITYTSRITGNTNWQIQLGRGVSGNCSTAGTSLKALSTQVSILKLE</sequence>
<feature type="signal peptide" evidence="1">
    <location>
        <begin position="1"/>
        <end position="17"/>
    </location>
</feature>
<dbReference type="RefSeq" id="WP_034679886.1">
    <property type="nucleotide sequence ID" value="NZ_FPAP01000003.1"/>
</dbReference>
<evidence type="ECO:0000313" key="3">
    <source>
        <dbReference type="Proteomes" id="UP000028713"/>
    </source>
</evidence>
<protein>
    <submittedName>
        <fullName evidence="2">Uncharacterized protein</fullName>
    </submittedName>
</protein>
<evidence type="ECO:0000313" key="2">
    <source>
        <dbReference type="EMBL" id="KFE97199.1"/>
    </source>
</evidence>
<name>A0A085YYD6_9FLAO</name>
<gene>
    <name evidence="2" type="ORF">IX39_20605</name>
</gene>
<proteinExistence type="predicted"/>
<reference evidence="2 3" key="1">
    <citation type="submission" date="2014-07" db="EMBL/GenBank/DDBJ databases">
        <title>Genome of Chryseobacterium formosense LMG 24722.</title>
        <authorList>
            <person name="Pipes S.E."/>
            <person name="Stropko S.J."/>
            <person name="Newman J.D."/>
        </authorList>
    </citation>
    <scope>NUCLEOTIDE SEQUENCE [LARGE SCALE GENOMIC DNA]</scope>
    <source>
        <strain evidence="2 3">LMG 24722</strain>
    </source>
</reference>
<accession>A0A085YYD6</accession>
<dbReference type="STRING" id="236814.IX39_20605"/>
<dbReference type="AlphaFoldDB" id="A0A085YYD6"/>
<dbReference type="EMBL" id="JPRP01000008">
    <property type="protein sequence ID" value="KFE97199.1"/>
    <property type="molecule type" value="Genomic_DNA"/>
</dbReference>
<dbReference type="eggNOG" id="COG5295">
    <property type="taxonomic scope" value="Bacteria"/>
</dbReference>
<dbReference type="Proteomes" id="UP000028713">
    <property type="component" value="Unassembled WGS sequence"/>
</dbReference>
<dbReference type="OrthoDB" id="1268762at2"/>
<keyword evidence="1" id="KW-0732">Signal</keyword>
<organism evidence="2 3">
    <name type="scientific">Chryseobacterium formosense</name>
    <dbReference type="NCBI Taxonomy" id="236814"/>
    <lineage>
        <taxon>Bacteria</taxon>
        <taxon>Pseudomonadati</taxon>
        <taxon>Bacteroidota</taxon>
        <taxon>Flavobacteriia</taxon>
        <taxon>Flavobacteriales</taxon>
        <taxon>Weeksellaceae</taxon>
        <taxon>Chryseobacterium group</taxon>
        <taxon>Chryseobacterium</taxon>
    </lineage>
</organism>
<comment type="caution">
    <text evidence="2">The sequence shown here is derived from an EMBL/GenBank/DDBJ whole genome shotgun (WGS) entry which is preliminary data.</text>
</comment>
<keyword evidence="3" id="KW-1185">Reference proteome</keyword>